<dbReference type="CDD" id="cd09084">
    <property type="entry name" value="EEP-2"/>
    <property type="match status" value="1"/>
</dbReference>
<reference evidence="3 4" key="1">
    <citation type="submission" date="2018-11" db="EMBL/GenBank/DDBJ databases">
        <title>Schleiferia aggregans sp. nov., a moderately thermophilic heterotrophic bacterium isolated from microbial mats at a terrestrial hot spring.</title>
        <authorList>
            <person name="Iino T."/>
            <person name="Ohkuma M."/>
            <person name="Haruta S."/>
        </authorList>
    </citation>
    <scope>NUCLEOTIDE SEQUENCE [LARGE SCALE GENOMIC DNA]</scope>
    <source>
        <strain evidence="3 4">LA</strain>
    </source>
</reference>
<dbReference type="Gene3D" id="3.60.10.10">
    <property type="entry name" value="Endonuclease/exonuclease/phosphatase"/>
    <property type="match status" value="1"/>
</dbReference>
<sequence length="341" mass="39326">MLISAYSCYIPPDILKYVAIAGLMFPVLFLLNLLFGLYWLIRLRLKVLLSIITIAAVIPQVNSIFQNFLRNEEVYNSDTVTFTSFNVRLFNYWHWVDVDVKTEIPRLLDSLGTEVLGIQEFYKSQYSPDLSQFKYRHIVTGYENKDFGLAIFSKYPMRKKDFVPFEADAVEDRGGFIYADIETKLGLIRVVCAHLVSFKLTNEDLSLVEKPDIGENTHKLRADYITLIGKINKAFEKRALQVRELKRFIADSPYPVVLLADLNDTPISYTYKVLTQHLKDPFTQAGTGIGHTYNRTRYPFRIDYVLHSPKLEAIRYTVAQRPILSDHYPVTAVLTLNTSIQ</sequence>
<keyword evidence="1" id="KW-0472">Membrane</keyword>
<dbReference type="GO" id="GO:0006506">
    <property type="term" value="P:GPI anchor biosynthetic process"/>
    <property type="evidence" value="ECO:0007669"/>
    <property type="project" value="TreeGrafter"/>
</dbReference>
<keyword evidence="4" id="KW-1185">Reference proteome</keyword>
<dbReference type="Pfam" id="PF03372">
    <property type="entry name" value="Exo_endo_phos"/>
    <property type="match status" value="1"/>
</dbReference>
<dbReference type="SUPFAM" id="SSF56219">
    <property type="entry name" value="DNase I-like"/>
    <property type="match status" value="1"/>
</dbReference>
<proteinExistence type="predicted"/>
<gene>
    <name evidence="3" type="ORF">JCM31826_21160</name>
</gene>
<dbReference type="GO" id="GO:0004519">
    <property type="term" value="F:endonuclease activity"/>
    <property type="evidence" value="ECO:0007669"/>
    <property type="project" value="UniProtKB-KW"/>
</dbReference>
<comment type="caution">
    <text evidence="3">The sequence shown here is derived from an EMBL/GenBank/DDBJ whole genome shotgun (WGS) entry which is preliminary data.</text>
</comment>
<keyword evidence="1" id="KW-0812">Transmembrane</keyword>
<dbReference type="InterPro" id="IPR036691">
    <property type="entry name" value="Endo/exonu/phosph_ase_sf"/>
</dbReference>
<dbReference type="PANTHER" id="PTHR14859">
    <property type="entry name" value="CALCOFLUOR WHITE HYPERSENSITIVE PROTEIN PRECURSOR"/>
    <property type="match status" value="1"/>
</dbReference>
<keyword evidence="3" id="KW-0378">Hydrolase</keyword>
<keyword evidence="3" id="KW-0255">Endonuclease</keyword>
<dbReference type="PANTHER" id="PTHR14859:SF15">
    <property type="entry name" value="ENDONUCLEASE_EXONUCLEASE_PHOSPHATASE DOMAIN-CONTAINING PROTEIN"/>
    <property type="match status" value="1"/>
</dbReference>
<dbReference type="EMBL" id="BHZE01000029">
    <property type="protein sequence ID" value="GCD78634.1"/>
    <property type="molecule type" value="Genomic_DNA"/>
</dbReference>
<dbReference type="InterPro" id="IPR005135">
    <property type="entry name" value="Endo/exonuclease/phosphatase"/>
</dbReference>
<dbReference type="GO" id="GO:0016020">
    <property type="term" value="C:membrane"/>
    <property type="evidence" value="ECO:0007669"/>
    <property type="project" value="GOC"/>
</dbReference>
<organism evidence="3 4">
    <name type="scientific">Thermaurantimonas aggregans</name>
    <dbReference type="NCBI Taxonomy" id="2173829"/>
    <lineage>
        <taxon>Bacteria</taxon>
        <taxon>Pseudomonadati</taxon>
        <taxon>Bacteroidota</taxon>
        <taxon>Flavobacteriia</taxon>
        <taxon>Flavobacteriales</taxon>
        <taxon>Schleiferiaceae</taxon>
        <taxon>Thermaurantimonas</taxon>
    </lineage>
</organism>
<evidence type="ECO:0000313" key="4">
    <source>
        <dbReference type="Proteomes" id="UP000286715"/>
    </source>
</evidence>
<feature type="transmembrane region" description="Helical" evidence="1">
    <location>
        <begin position="47"/>
        <end position="65"/>
    </location>
</feature>
<keyword evidence="1" id="KW-1133">Transmembrane helix</keyword>
<evidence type="ECO:0000256" key="1">
    <source>
        <dbReference type="SAM" id="Phobius"/>
    </source>
</evidence>
<feature type="transmembrane region" description="Helical" evidence="1">
    <location>
        <begin position="14"/>
        <end position="40"/>
    </location>
</feature>
<dbReference type="Proteomes" id="UP000286715">
    <property type="component" value="Unassembled WGS sequence"/>
</dbReference>
<evidence type="ECO:0000313" key="3">
    <source>
        <dbReference type="EMBL" id="GCD78634.1"/>
    </source>
</evidence>
<protein>
    <submittedName>
        <fullName evidence="3">Endonuclease</fullName>
    </submittedName>
</protein>
<name>A0A401XNN4_9FLAO</name>
<evidence type="ECO:0000259" key="2">
    <source>
        <dbReference type="Pfam" id="PF03372"/>
    </source>
</evidence>
<dbReference type="AlphaFoldDB" id="A0A401XNN4"/>
<keyword evidence="3" id="KW-0540">Nuclease</keyword>
<feature type="domain" description="Endonuclease/exonuclease/phosphatase" evidence="2">
    <location>
        <begin position="84"/>
        <end position="327"/>
    </location>
</feature>
<accession>A0A401XNN4</accession>
<dbReference type="InterPro" id="IPR051916">
    <property type="entry name" value="GPI-anchor_lipid_remodeler"/>
</dbReference>